<evidence type="ECO:0000256" key="1">
    <source>
        <dbReference type="SAM" id="Phobius"/>
    </source>
</evidence>
<keyword evidence="1" id="KW-0812">Transmembrane</keyword>
<evidence type="ECO:0000313" key="2">
    <source>
        <dbReference type="EMBL" id="PAV27949.1"/>
    </source>
</evidence>
<accession>A0A2A2I8B5</accession>
<comment type="caution">
    <text evidence="2">The sequence shown here is derived from an EMBL/GenBank/DDBJ whole genome shotgun (WGS) entry which is preliminary data.</text>
</comment>
<keyword evidence="3" id="KW-1185">Reference proteome</keyword>
<reference evidence="2 3" key="1">
    <citation type="submission" date="2017-08" db="EMBL/GenBank/DDBJ databases">
        <title>Virgibacillus indicus sp. nov. and Virgibacillus profoundi sp. nov, two moderately halophilic bacteria isolated from marine sediment by using the Microfluidic Streak Plate.</title>
        <authorList>
            <person name="Xu B."/>
            <person name="Hu B."/>
            <person name="Wang J."/>
            <person name="Zhu Y."/>
            <person name="Huang L."/>
            <person name="Du W."/>
            <person name="Huang Y."/>
        </authorList>
    </citation>
    <scope>NUCLEOTIDE SEQUENCE [LARGE SCALE GENOMIC DNA]</scope>
    <source>
        <strain evidence="2 3">IO3-P3-H5</strain>
    </source>
</reference>
<dbReference type="EMBL" id="NPOA01000016">
    <property type="protein sequence ID" value="PAV27949.1"/>
    <property type="molecule type" value="Genomic_DNA"/>
</dbReference>
<dbReference type="AlphaFoldDB" id="A0A2A2I8B5"/>
<protein>
    <submittedName>
        <fullName evidence="2">RDD family protein</fullName>
    </submittedName>
</protein>
<gene>
    <name evidence="2" type="ORF">CIL05_18945</name>
</gene>
<organism evidence="2 3">
    <name type="scientific">Virgibacillus profundi</name>
    <dbReference type="NCBI Taxonomy" id="2024555"/>
    <lineage>
        <taxon>Bacteria</taxon>
        <taxon>Bacillati</taxon>
        <taxon>Bacillota</taxon>
        <taxon>Bacilli</taxon>
        <taxon>Bacillales</taxon>
        <taxon>Bacillaceae</taxon>
        <taxon>Virgibacillus</taxon>
    </lineage>
</organism>
<keyword evidence="1" id="KW-0472">Membrane</keyword>
<keyword evidence="1" id="KW-1133">Transmembrane helix</keyword>
<feature type="transmembrane region" description="Helical" evidence="1">
    <location>
        <begin position="37"/>
        <end position="55"/>
    </location>
</feature>
<dbReference type="Proteomes" id="UP000218887">
    <property type="component" value="Unassembled WGS sequence"/>
</dbReference>
<sequence length="130" mass="14797">MNAITKKRLKAYLIDAAISTALTAGVEYFMRKKVKNEVVHVLIMPTVVMWTLEYAQLKQRSQTIGYKKMGLALESEDRSELTSGRIIKRMAYRDTLSTLEYLKNRKAFESQDGAVLPHDRISGTVVKEIS</sequence>
<name>A0A2A2I8B5_9BACI</name>
<evidence type="ECO:0000313" key="3">
    <source>
        <dbReference type="Proteomes" id="UP000218887"/>
    </source>
</evidence>
<proteinExistence type="predicted"/>
<dbReference type="RefSeq" id="WP_095657112.1">
    <property type="nucleotide sequence ID" value="NZ_NPOA01000016.1"/>
</dbReference>
<dbReference type="OrthoDB" id="2354892at2"/>